<protein>
    <recommendedName>
        <fullName evidence="4">Farnesyl diphosphate synthase</fullName>
        <ecNumber evidence="3">2.5.1.10</ecNumber>
    </recommendedName>
    <alternativeName>
        <fullName evidence="10">(2E,6E)-farnesyl diphosphate synthase</fullName>
    </alternativeName>
    <alternativeName>
        <fullName evidence="9">Geranyltranstransferase</fullName>
    </alternativeName>
</protein>
<dbReference type="InterPro" id="IPR008949">
    <property type="entry name" value="Isoprenoid_synthase_dom_sf"/>
</dbReference>
<evidence type="ECO:0000256" key="2">
    <source>
        <dbReference type="ARBA" id="ARBA00006706"/>
    </source>
</evidence>
<dbReference type="GO" id="GO:0005737">
    <property type="term" value="C:cytoplasm"/>
    <property type="evidence" value="ECO:0007669"/>
    <property type="project" value="UniProtKB-ARBA"/>
</dbReference>
<evidence type="ECO:0000256" key="8">
    <source>
        <dbReference type="ARBA" id="ARBA00023229"/>
    </source>
</evidence>
<evidence type="ECO:0000256" key="3">
    <source>
        <dbReference type="ARBA" id="ARBA00012439"/>
    </source>
</evidence>
<dbReference type="AlphaFoldDB" id="A0A2T0W646"/>
<sequence>MKFQELNRHYKALFELFMLDAIPDHSQTQLEEAMRYSLSAGGKRLRPLILFAVLKAFGKPVEPAFIYGTALEMIHTYSLIHDDLPAMDDDDLRRGKPTNHIQYSEATAILAGDALLTKAFELMTLGEAADEIKLKLIRELALNSGNEGMVGGQQADMNGEHTTLTVEDLESIHARKTGKLIHFAFFAGGLLSEAKEETVKDLEEMAYALGLAYQIRDDILDVQGDETELGKRTGADAKNGKSTYPALLGLNEAKSLFKERLTRALELNQQIYSRETDYDDELLASFIHSLEISSK</sequence>
<evidence type="ECO:0000256" key="9">
    <source>
        <dbReference type="ARBA" id="ARBA00032380"/>
    </source>
</evidence>
<dbReference type="NCBIfam" id="NF045485">
    <property type="entry name" value="FPPsyn"/>
    <property type="match status" value="1"/>
</dbReference>
<evidence type="ECO:0000256" key="6">
    <source>
        <dbReference type="ARBA" id="ARBA00022723"/>
    </source>
</evidence>
<dbReference type="FunFam" id="1.10.600.10:FF:000001">
    <property type="entry name" value="Geranylgeranyl diphosphate synthase"/>
    <property type="match status" value="1"/>
</dbReference>
<keyword evidence="5 12" id="KW-0808">Transferase</keyword>
<keyword evidence="7" id="KW-0460">Magnesium</keyword>
<dbReference type="SFLD" id="SFLDS00005">
    <property type="entry name" value="Isoprenoid_Synthase_Type_I"/>
    <property type="match status" value="1"/>
</dbReference>
<dbReference type="Proteomes" id="UP000238205">
    <property type="component" value="Unassembled WGS sequence"/>
</dbReference>
<dbReference type="PANTHER" id="PTHR43281">
    <property type="entry name" value="FARNESYL DIPHOSPHATE SYNTHASE"/>
    <property type="match status" value="1"/>
</dbReference>
<keyword evidence="14" id="KW-1185">Reference proteome</keyword>
<dbReference type="CDD" id="cd00685">
    <property type="entry name" value="Trans_IPPS_HT"/>
    <property type="match status" value="1"/>
</dbReference>
<dbReference type="EMBL" id="PVTO01000015">
    <property type="protein sequence ID" value="PRY82176.1"/>
    <property type="molecule type" value="Genomic_DNA"/>
</dbReference>
<dbReference type="GO" id="GO:0004337">
    <property type="term" value="F:(2E,6E)-farnesyl diphosphate synthase activity"/>
    <property type="evidence" value="ECO:0007669"/>
    <property type="project" value="UniProtKB-EC"/>
</dbReference>
<dbReference type="InterPro" id="IPR033749">
    <property type="entry name" value="Polyprenyl_synt_CS"/>
</dbReference>
<dbReference type="SUPFAM" id="SSF48576">
    <property type="entry name" value="Terpenoid synthases"/>
    <property type="match status" value="1"/>
</dbReference>
<evidence type="ECO:0000256" key="4">
    <source>
        <dbReference type="ARBA" id="ARBA00015100"/>
    </source>
</evidence>
<comment type="similarity">
    <text evidence="2 12">Belongs to the FPP/GGPP synthase family.</text>
</comment>
<comment type="catalytic activity">
    <reaction evidence="11">
        <text>isopentenyl diphosphate + (2E)-geranyl diphosphate = (2E,6E)-farnesyl diphosphate + diphosphate</text>
        <dbReference type="Rhea" id="RHEA:19361"/>
        <dbReference type="ChEBI" id="CHEBI:33019"/>
        <dbReference type="ChEBI" id="CHEBI:58057"/>
        <dbReference type="ChEBI" id="CHEBI:128769"/>
        <dbReference type="ChEBI" id="CHEBI:175763"/>
        <dbReference type="EC" id="2.5.1.10"/>
    </reaction>
</comment>
<comment type="caution">
    <text evidence="13">The sequence shown here is derived from an EMBL/GenBank/DDBJ whole genome shotgun (WGS) entry which is preliminary data.</text>
</comment>
<gene>
    <name evidence="13" type="ORF">CLV38_11528</name>
</gene>
<dbReference type="PROSITE" id="PS00444">
    <property type="entry name" value="POLYPRENYL_SYNTHASE_2"/>
    <property type="match status" value="1"/>
</dbReference>
<dbReference type="OrthoDB" id="9805316at2"/>
<dbReference type="EC" id="2.5.1.10" evidence="3"/>
<evidence type="ECO:0000256" key="10">
    <source>
        <dbReference type="ARBA" id="ARBA00032873"/>
    </source>
</evidence>
<comment type="cofactor">
    <cofactor evidence="1">
        <name>Mg(2+)</name>
        <dbReference type="ChEBI" id="CHEBI:18420"/>
    </cofactor>
</comment>
<evidence type="ECO:0000313" key="14">
    <source>
        <dbReference type="Proteomes" id="UP000238205"/>
    </source>
</evidence>
<dbReference type="GO" id="GO:0016114">
    <property type="term" value="P:terpenoid biosynthetic process"/>
    <property type="evidence" value="ECO:0007669"/>
    <property type="project" value="UniProtKB-ARBA"/>
</dbReference>
<name>A0A2T0W646_9LACT</name>
<keyword evidence="8" id="KW-0414">Isoprene biosynthesis</keyword>
<dbReference type="InterPro" id="IPR000092">
    <property type="entry name" value="Polyprenyl_synt"/>
</dbReference>
<evidence type="ECO:0000256" key="1">
    <source>
        <dbReference type="ARBA" id="ARBA00001946"/>
    </source>
</evidence>
<proteinExistence type="inferred from homology"/>
<dbReference type="PROSITE" id="PS00723">
    <property type="entry name" value="POLYPRENYL_SYNTHASE_1"/>
    <property type="match status" value="1"/>
</dbReference>
<reference evidence="13 14" key="1">
    <citation type="submission" date="2018-03" db="EMBL/GenBank/DDBJ databases">
        <title>Genomic Encyclopedia of Archaeal and Bacterial Type Strains, Phase II (KMG-II): from individual species to whole genera.</title>
        <authorList>
            <person name="Goeker M."/>
        </authorList>
    </citation>
    <scope>NUCLEOTIDE SEQUENCE [LARGE SCALE GENOMIC DNA]</scope>
    <source>
        <strain evidence="13 14">DSM 13175</strain>
    </source>
</reference>
<dbReference type="InterPro" id="IPR053378">
    <property type="entry name" value="Prenyl_diphosphate_synthase"/>
</dbReference>
<dbReference type="RefSeq" id="WP_106194002.1">
    <property type="nucleotide sequence ID" value="NZ_PVTO01000015.1"/>
</dbReference>
<dbReference type="Pfam" id="PF00348">
    <property type="entry name" value="polyprenyl_synt"/>
    <property type="match status" value="1"/>
</dbReference>
<dbReference type="Gene3D" id="1.10.600.10">
    <property type="entry name" value="Farnesyl Diphosphate Synthase"/>
    <property type="match status" value="1"/>
</dbReference>
<dbReference type="GO" id="GO:0046872">
    <property type="term" value="F:metal ion binding"/>
    <property type="evidence" value="ECO:0007669"/>
    <property type="project" value="UniProtKB-KW"/>
</dbReference>
<accession>A0A2T0W646</accession>
<evidence type="ECO:0000256" key="5">
    <source>
        <dbReference type="ARBA" id="ARBA00022679"/>
    </source>
</evidence>
<dbReference type="SFLD" id="SFLDG01017">
    <property type="entry name" value="Polyprenyl_Transferase_Like"/>
    <property type="match status" value="1"/>
</dbReference>
<evidence type="ECO:0000313" key="13">
    <source>
        <dbReference type="EMBL" id="PRY82176.1"/>
    </source>
</evidence>
<evidence type="ECO:0000256" key="11">
    <source>
        <dbReference type="ARBA" id="ARBA00049399"/>
    </source>
</evidence>
<evidence type="ECO:0000256" key="7">
    <source>
        <dbReference type="ARBA" id="ARBA00022842"/>
    </source>
</evidence>
<dbReference type="PANTHER" id="PTHR43281:SF1">
    <property type="entry name" value="FARNESYL DIPHOSPHATE SYNTHASE"/>
    <property type="match status" value="1"/>
</dbReference>
<evidence type="ECO:0000256" key="12">
    <source>
        <dbReference type="RuleBase" id="RU004466"/>
    </source>
</evidence>
<organism evidence="13 14">
    <name type="scientific">Alkalibacterium olivapovliticus</name>
    <dbReference type="NCBI Taxonomy" id="99907"/>
    <lineage>
        <taxon>Bacteria</taxon>
        <taxon>Bacillati</taxon>
        <taxon>Bacillota</taxon>
        <taxon>Bacilli</taxon>
        <taxon>Lactobacillales</taxon>
        <taxon>Carnobacteriaceae</taxon>
        <taxon>Alkalibacterium</taxon>
    </lineage>
</organism>
<keyword evidence="6" id="KW-0479">Metal-binding</keyword>